<dbReference type="EMBL" id="JAJAGQ010000011">
    <property type="protein sequence ID" value="KAJ8550038.1"/>
    <property type="molecule type" value="Genomic_DNA"/>
</dbReference>
<proteinExistence type="predicted"/>
<name>A0A9Q1RCW7_9SOLA</name>
<keyword evidence="3" id="KW-1185">Reference proteome</keyword>
<evidence type="ECO:0000313" key="2">
    <source>
        <dbReference type="EMBL" id="KAJ8550038.1"/>
    </source>
</evidence>
<accession>A0A9Q1RCW7</accession>
<protein>
    <submittedName>
        <fullName evidence="2">Uncharacterized protein</fullName>
    </submittedName>
</protein>
<reference evidence="3" key="1">
    <citation type="journal article" date="2023" name="Proc. Natl. Acad. Sci. U.S.A.">
        <title>Genomic and structural basis for evolution of tropane alkaloid biosynthesis.</title>
        <authorList>
            <person name="Wanga Y.-J."/>
            <person name="Taina T."/>
            <person name="Yua J.-Y."/>
            <person name="Lia J."/>
            <person name="Xua B."/>
            <person name="Chenc J."/>
            <person name="D'Auriad J.C."/>
            <person name="Huanga J.-P."/>
            <person name="Huanga S.-X."/>
        </authorList>
    </citation>
    <scope>NUCLEOTIDE SEQUENCE [LARGE SCALE GENOMIC DNA]</scope>
    <source>
        <strain evidence="3">cv. KIB-2019</strain>
    </source>
</reference>
<evidence type="ECO:0000256" key="1">
    <source>
        <dbReference type="SAM" id="SignalP"/>
    </source>
</evidence>
<dbReference type="Proteomes" id="UP001152561">
    <property type="component" value="Unassembled WGS sequence"/>
</dbReference>
<feature type="chain" id="PRO_5040259495" evidence="1">
    <location>
        <begin position="16"/>
        <end position="146"/>
    </location>
</feature>
<feature type="signal peptide" evidence="1">
    <location>
        <begin position="1"/>
        <end position="15"/>
    </location>
</feature>
<evidence type="ECO:0000313" key="3">
    <source>
        <dbReference type="Proteomes" id="UP001152561"/>
    </source>
</evidence>
<comment type="caution">
    <text evidence="2">The sequence shown here is derived from an EMBL/GenBank/DDBJ whole genome shotgun (WGS) entry which is preliminary data.</text>
</comment>
<organism evidence="2 3">
    <name type="scientific">Anisodus acutangulus</name>
    <dbReference type="NCBI Taxonomy" id="402998"/>
    <lineage>
        <taxon>Eukaryota</taxon>
        <taxon>Viridiplantae</taxon>
        <taxon>Streptophyta</taxon>
        <taxon>Embryophyta</taxon>
        <taxon>Tracheophyta</taxon>
        <taxon>Spermatophyta</taxon>
        <taxon>Magnoliopsida</taxon>
        <taxon>eudicotyledons</taxon>
        <taxon>Gunneridae</taxon>
        <taxon>Pentapetalae</taxon>
        <taxon>asterids</taxon>
        <taxon>lamiids</taxon>
        <taxon>Solanales</taxon>
        <taxon>Solanaceae</taxon>
        <taxon>Solanoideae</taxon>
        <taxon>Hyoscyameae</taxon>
        <taxon>Anisodus</taxon>
    </lineage>
</organism>
<gene>
    <name evidence="2" type="ORF">K7X08_033745</name>
</gene>
<dbReference type="AlphaFoldDB" id="A0A9Q1RCW7"/>
<sequence>MFALILFFRVPVLLQDNLYQQPSKGTLRRKSVYLTLVIFWGYCSRLGSLCWLLCLFNTLKAQEESRALHEMVTAIDEDPEERIEKMSMILMKIKDFMMTENPKIDSSLRESYHCFSWAENTFLPVSPLPYLAFRWETKCITMCVVE</sequence>
<keyword evidence="1" id="KW-0732">Signal</keyword>